<feature type="region of interest" description="Disordered" evidence="1">
    <location>
        <begin position="163"/>
        <end position="208"/>
    </location>
</feature>
<dbReference type="RefSeq" id="XP_070626288.1">
    <property type="nucleotide sequence ID" value="XM_070770187.1"/>
</dbReference>
<protein>
    <submittedName>
        <fullName evidence="3">Uncharacterized protein</fullName>
    </submittedName>
</protein>
<accession>A0ABM4QSM7</accession>
<reference evidence="3" key="1">
    <citation type="submission" date="2025-08" db="UniProtKB">
        <authorList>
            <consortium name="RefSeq"/>
        </authorList>
    </citation>
    <scope>IDENTIFICATION</scope>
    <source>
        <tissue evidence="3">Blood</tissue>
    </source>
</reference>
<feature type="region of interest" description="Disordered" evidence="1">
    <location>
        <begin position="28"/>
        <end position="150"/>
    </location>
</feature>
<evidence type="ECO:0000313" key="2">
    <source>
        <dbReference type="Proteomes" id="UP001652663"/>
    </source>
</evidence>
<sequence>MERVSRGIVKFEIPSSQRRICAIRDGLNCDFKKNPSGPRSSEQKKPNCQAEGTPASRRQSSPALGVSLRRRAPLPESGRIQLAPFPRVGGNGSHKAPPARMPSGLSAGRHGARAPPAKPHPSSTGREENKQQPPQGSGRTRRSWSCLGFPNCKLPATETTLLAVRSLQAPRPGSRGARRWERLPRDTARPRPVPPASPIGPKSTNRDL</sequence>
<evidence type="ECO:0000313" key="3">
    <source>
        <dbReference type="RefSeq" id="XP_070626288.1"/>
    </source>
</evidence>
<keyword evidence="2" id="KW-1185">Reference proteome</keyword>
<name>A0ABM4QSM7_BOSIN</name>
<dbReference type="GeneID" id="139176832"/>
<dbReference type="Proteomes" id="UP001652663">
    <property type="component" value="Chromosome 17"/>
</dbReference>
<gene>
    <name evidence="3" type="primary">LOC139176832</name>
</gene>
<proteinExistence type="predicted"/>
<feature type="compositionally biased region" description="Basic and acidic residues" evidence="1">
    <location>
        <begin position="178"/>
        <end position="189"/>
    </location>
</feature>
<organism evidence="2 3">
    <name type="scientific">Bos indicus</name>
    <name type="common">Zebu</name>
    <dbReference type="NCBI Taxonomy" id="9915"/>
    <lineage>
        <taxon>Eukaryota</taxon>
        <taxon>Metazoa</taxon>
        <taxon>Chordata</taxon>
        <taxon>Craniata</taxon>
        <taxon>Vertebrata</taxon>
        <taxon>Euteleostomi</taxon>
        <taxon>Mammalia</taxon>
        <taxon>Eutheria</taxon>
        <taxon>Laurasiatheria</taxon>
        <taxon>Artiodactyla</taxon>
        <taxon>Ruminantia</taxon>
        <taxon>Pecora</taxon>
        <taxon>Bovidae</taxon>
        <taxon>Bovinae</taxon>
        <taxon>Bos</taxon>
    </lineage>
</organism>
<evidence type="ECO:0000256" key="1">
    <source>
        <dbReference type="SAM" id="MobiDB-lite"/>
    </source>
</evidence>